<accession>B4JE10</accession>
<dbReference type="Proteomes" id="UP000001070">
    <property type="component" value="Unassembled WGS sequence"/>
</dbReference>
<dbReference type="AlphaFoldDB" id="B4JE10"/>
<feature type="region of interest" description="Disordered" evidence="1">
    <location>
        <begin position="86"/>
        <end position="159"/>
    </location>
</feature>
<dbReference type="HOGENOM" id="CLU_1162208_0_0_1"/>
<sequence length="239" mass="25677">MNAISSHRKWCQNVSSAVSDGIGTGTGTGTGQTVNANSQSSIPGHQHRASGDGPQHHRVVIRVNYELCRAPSATGATHACRHCPLNAPHQSGSVNNGTDQLEQAERGHSENEEHEDGDEDEDEDDVDDDDNHNHPSCLVTLGRHGRHSSSSSSSNRSSVLPTDLNSLMDQLAHVLVIIHNTFSSVQAMPKPIPVPSHPVCPQIHSVLGHDADLTFDLDADVKVKVDMDKDVNVARGRLL</sequence>
<evidence type="ECO:0000256" key="1">
    <source>
        <dbReference type="SAM" id="MobiDB-lite"/>
    </source>
</evidence>
<name>B4JE10_DROGR</name>
<proteinExistence type="predicted"/>
<feature type="region of interest" description="Disordered" evidence="1">
    <location>
        <begin position="19"/>
        <end position="55"/>
    </location>
</feature>
<dbReference type="EMBL" id="CH916368">
    <property type="protein sequence ID" value="EDW03530.1"/>
    <property type="molecule type" value="Genomic_DNA"/>
</dbReference>
<organism evidence="3">
    <name type="scientific">Drosophila grimshawi</name>
    <name type="common">Hawaiian fruit fly</name>
    <name type="synonym">Idiomyia grimshawi</name>
    <dbReference type="NCBI Taxonomy" id="7222"/>
    <lineage>
        <taxon>Eukaryota</taxon>
        <taxon>Metazoa</taxon>
        <taxon>Ecdysozoa</taxon>
        <taxon>Arthropoda</taxon>
        <taxon>Hexapoda</taxon>
        <taxon>Insecta</taxon>
        <taxon>Pterygota</taxon>
        <taxon>Neoptera</taxon>
        <taxon>Endopterygota</taxon>
        <taxon>Diptera</taxon>
        <taxon>Brachycera</taxon>
        <taxon>Muscomorpha</taxon>
        <taxon>Ephydroidea</taxon>
        <taxon>Drosophilidae</taxon>
        <taxon>Drosophila</taxon>
        <taxon>Hawaiian Drosophila</taxon>
    </lineage>
</organism>
<feature type="compositionally biased region" description="Polar residues" evidence="1">
    <location>
        <begin position="88"/>
        <end position="101"/>
    </location>
</feature>
<feature type="compositionally biased region" description="Polar residues" evidence="1">
    <location>
        <begin position="34"/>
        <end position="43"/>
    </location>
</feature>
<protein>
    <submittedName>
        <fullName evidence="2">GH11287</fullName>
    </submittedName>
</protein>
<dbReference type="InParanoid" id="B4JE10"/>
<feature type="compositionally biased region" description="Acidic residues" evidence="1">
    <location>
        <begin position="112"/>
        <end position="130"/>
    </location>
</feature>
<gene>
    <name evidence="2" type="primary">Dgri\GH11287</name>
    <name evidence="2" type="ORF">Dgri_GH11287</name>
</gene>
<keyword evidence="3" id="KW-1185">Reference proteome</keyword>
<evidence type="ECO:0000313" key="3">
    <source>
        <dbReference type="Proteomes" id="UP000001070"/>
    </source>
</evidence>
<reference evidence="2 3" key="1">
    <citation type="journal article" date="2007" name="Nature">
        <title>Evolution of genes and genomes on the Drosophila phylogeny.</title>
        <authorList>
            <consortium name="Drosophila 12 Genomes Consortium"/>
            <person name="Clark A.G."/>
            <person name="Eisen M.B."/>
            <person name="Smith D.R."/>
            <person name="Bergman C.M."/>
            <person name="Oliver B."/>
            <person name="Markow T.A."/>
            <person name="Kaufman T.C."/>
            <person name="Kellis M."/>
            <person name="Gelbart W."/>
            <person name="Iyer V.N."/>
            <person name="Pollard D.A."/>
            <person name="Sackton T.B."/>
            <person name="Larracuente A.M."/>
            <person name="Singh N.D."/>
            <person name="Abad J.P."/>
            <person name="Abt D.N."/>
            <person name="Adryan B."/>
            <person name="Aguade M."/>
            <person name="Akashi H."/>
            <person name="Anderson W.W."/>
            <person name="Aquadro C.F."/>
            <person name="Ardell D.H."/>
            <person name="Arguello R."/>
            <person name="Artieri C.G."/>
            <person name="Barbash D.A."/>
            <person name="Barker D."/>
            <person name="Barsanti P."/>
            <person name="Batterham P."/>
            <person name="Batzoglou S."/>
            <person name="Begun D."/>
            <person name="Bhutkar A."/>
            <person name="Blanco E."/>
            <person name="Bosak S.A."/>
            <person name="Bradley R.K."/>
            <person name="Brand A.D."/>
            <person name="Brent M.R."/>
            <person name="Brooks A.N."/>
            <person name="Brown R.H."/>
            <person name="Butlin R.K."/>
            <person name="Caggese C."/>
            <person name="Calvi B.R."/>
            <person name="Bernardo de Carvalho A."/>
            <person name="Caspi A."/>
            <person name="Castrezana S."/>
            <person name="Celniker S.E."/>
            <person name="Chang J.L."/>
            <person name="Chapple C."/>
            <person name="Chatterji S."/>
            <person name="Chinwalla A."/>
            <person name="Civetta A."/>
            <person name="Clifton S.W."/>
            <person name="Comeron J.M."/>
            <person name="Costello J.C."/>
            <person name="Coyne J.A."/>
            <person name="Daub J."/>
            <person name="David R.G."/>
            <person name="Delcher A.L."/>
            <person name="Delehaunty K."/>
            <person name="Do C.B."/>
            <person name="Ebling H."/>
            <person name="Edwards K."/>
            <person name="Eickbush T."/>
            <person name="Evans J.D."/>
            <person name="Filipski A."/>
            <person name="Findeiss S."/>
            <person name="Freyhult E."/>
            <person name="Fulton L."/>
            <person name="Fulton R."/>
            <person name="Garcia A.C."/>
            <person name="Gardiner A."/>
            <person name="Garfield D.A."/>
            <person name="Garvin B.E."/>
            <person name="Gibson G."/>
            <person name="Gilbert D."/>
            <person name="Gnerre S."/>
            <person name="Godfrey J."/>
            <person name="Good R."/>
            <person name="Gotea V."/>
            <person name="Gravely B."/>
            <person name="Greenberg A.J."/>
            <person name="Griffiths-Jones S."/>
            <person name="Gross S."/>
            <person name="Guigo R."/>
            <person name="Gustafson E.A."/>
            <person name="Haerty W."/>
            <person name="Hahn M.W."/>
            <person name="Halligan D.L."/>
            <person name="Halpern A.L."/>
            <person name="Halter G.M."/>
            <person name="Han M.V."/>
            <person name="Heger A."/>
            <person name="Hillier L."/>
            <person name="Hinrichs A.S."/>
            <person name="Holmes I."/>
            <person name="Hoskins R.A."/>
            <person name="Hubisz M.J."/>
            <person name="Hultmark D."/>
            <person name="Huntley M.A."/>
            <person name="Jaffe D.B."/>
            <person name="Jagadeeshan S."/>
            <person name="Jeck W.R."/>
            <person name="Johnson J."/>
            <person name="Jones C.D."/>
            <person name="Jordan W.C."/>
            <person name="Karpen G.H."/>
            <person name="Kataoka E."/>
            <person name="Keightley P.D."/>
            <person name="Kheradpour P."/>
            <person name="Kirkness E.F."/>
            <person name="Koerich L.B."/>
            <person name="Kristiansen K."/>
            <person name="Kudrna D."/>
            <person name="Kulathinal R.J."/>
            <person name="Kumar S."/>
            <person name="Kwok R."/>
            <person name="Lander E."/>
            <person name="Langley C.H."/>
            <person name="Lapoint R."/>
            <person name="Lazzaro B.P."/>
            <person name="Lee S.J."/>
            <person name="Levesque L."/>
            <person name="Li R."/>
            <person name="Lin C.F."/>
            <person name="Lin M.F."/>
            <person name="Lindblad-Toh K."/>
            <person name="Llopart A."/>
            <person name="Long M."/>
            <person name="Low L."/>
            <person name="Lozovsky E."/>
            <person name="Lu J."/>
            <person name="Luo M."/>
            <person name="Machado C.A."/>
            <person name="Makalowski W."/>
            <person name="Marzo M."/>
            <person name="Matsuda M."/>
            <person name="Matzkin L."/>
            <person name="McAllister B."/>
            <person name="McBride C.S."/>
            <person name="McKernan B."/>
            <person name="McKernan K."/>
            <person name="Mendez-Lago M."/>
            <person name="Minx P."/>
            <person name="Mollenhauer M.U."/>
            <person name="Montooth K."/>
            <person name="Mount S.M."/>
            <person name="Mu X."/>
            <person name="Myers E."/>
            <person name="Negre B."/>
            <person name="Newfeld S."/>
            <person name="Nielsen R."/>
            <person name="Noor M.A."/>
            <person name="O'Grady P."/>
            <person name="Pachter L."/>
            <person name="Papaceit M."/>
            <person name="Parisi M.J."/>
            <person name="Parisi M."/>
            <person name="Parts L."/>
            <person name="Pedersen J.S."/>
            <person name="Pesole G."/>
            <person name="Phillippy A.M."/>
            <person name="Ponting C.P."/>
            <person name="Pop M."/>
            <person name="Porcelli D."/>
            <person name="Powell J.R."/>
            <person name="Prohaska S."/>
            <person name="Pruitt K."/>
            <person name="Puig M."/>
            <person name="Quesneville H."/>
            <person name="Ram K.R."/>
            <person name="Rand D."/>
            <person name="Rasmussen M.D."/>
            <person name="Reed L.K."/>
            <person name="Reenan R."/>
            <person name="Reily A."/>
            <person name="Remington K.A."/>
            <person name="Rieger T.T."/>
            <person name="Ritchie M.G."/>
            <person name="Robin C."/>
            <person name="Rogers Y.H."/>
            <person name="Rohde C."/>
            <person name="Rozas J."/>
            <person name="Rubenfield M.J."/>
            <person name="Ruiz A."/>
            <person name="Russo S."/>
            <person name="Salzberg S.L."/>
            <person name="Sanchez-Gracia A."/>
            <person name="Saranga D.J."/>
            <person name="Sato H."/>
            <person name="Schaeffer S.W."/>
            <person name="Schatz M.C."/>
            <person name="Schlenke T."/>
            <person name="Schwartz R."/>
            <person name="Segarra C."/>
            <person name="Singh R.S."/>
            <person name="Sirot L."/>
            <person name="Sirota M."/>
            <person name="Sisneros N.B."/>
            <person name="Smith C.D."/>
            <person name="Smith T.F."/>
            <person name="Spieth J."/>
            <person name="Stage D.E."/>
            <person name="Stark A."/>
            <person name="Stephan W."/>
            <person name="Strausberg R.L."/>
            <person name="Strempel S."/>
            <person name="Sturgill D."/>
            <person name="Sutton G."/>
            <person name="Sutton G.G."/>
            <person name="Tao W."/>
            <person name="Teichmann S."/>
            <person name="Tobari Y.N."/>
            <person name="Tomimura Y."/>
            <person name="Tsolas J.M."/>
            <person name="Valente V.L."/>
            <person name="Venter E."/>
            <person name="Venter J.C."/>
            <person name="Vicario S."/>
            <person name="Vieira F.G."/>
            <person name="Vilella A.J."/>
            <person name="Villasante A."/>
            <person name="Walenz B."/>
            <person name="Wang J."/>
            <person name="Wasserman M."/>
            <person name="Watts T."/>
            <person name="Wilson D."/>
            <person name="Wilson R.K."/>
            <person name="Wing R.A."/>
            <person name="Wolfner M.F."/>
            <person name="Wong A."/>
            <person name="Wong G.K."/>
            <person name="Wu C.I."/>
            <person name="Wu G."/>
            <person name="Yamamoto D."/>
            <person name="Yang H.P."/>
            <person name="Yang S.P."/>
            <person name="Yorke J.A."/>
            <person name="Yoshida K."/>
            <person name="Zdobnov E."/>
            <person name="Zhang P."/>
            <person name="Zhang Y."/>
            <person name="Zimin A.V."/>
            <person name="Baldwin J."/>
            <person name="Abdouelleil A."/>
            <person name="Abdulkadir J."/>
            <person name="Abebe A."/>
            <person name="Abera B."/>
            <person name="Abreu J."/>
            <person name="Acer S.C."/>
            <person name="Aftuck L."/>
            <person name="Alexander A."/>
            <person name="An P."/>
            <person name="Anderson E."/>
            <person name="Anderson S."/>
            <person name="Arachi H."/>
            <person name="Azer M."/>
            <person name="Bachantsang P."/>
            <person name="Barry A."/>
            <person name="Bayul T."/>
            <person name="Berlin A."/>
            <person name="Bessette D."/>
            <person name="Bloom T."/>
            <person name="Blye J."/>
            <person name="Boguslavskiy L."/>
            <person name="Bonnet C."/>
            <person name="Boukhgalter B."/>
            <person name="Bourzgui I."/>
            <person name="Brown A."/>
            <person name="Cahill P."/>
            <person name="Channer S."/>
            <person name="Cheshatsang Y."/>
            <person name="Chuda L."/>
            <person name="Citroen M."/>
            <person name="Collymore A."/>
            <person name="Cooke P."/>
            <person name="Costello M."/>
            <person name="D'Aco K."/>
            <person name="Daza R."/>
            <person name="De Haan G."/>
            <person name="DeGray S."/>
            <person name="DeMaso C."/>
            <person name="Dhargay N."/>
            <person name="Dooley K."/>
            <person name="Dooley E."/>
            <person name="Doricent M."/>
            <person name="Dorje P."/>
            <person name="Dorjee K."/>
            <person name="Dupes A."/>
            <person name="Elong R."/>
            <person name="Falk J."/>
            <person name="Farina A."/>
            <person name="Faro S."/>
            <person name="Ferguson D."/>
            <person name="Fisher S."/>
            <person name="Foley C.D."/>
            <person name="Franke A."/>
            <person name="Friedrich D."/>
            <person name="Gadbois L."/>
            <person name="Gearin G."/>
            <person name="Gearin C.R."/>
            <person name="Giannoukos G."/>
            <person name="Goode T."/>
            <person name="Graham J."/>
            <person name="Grandbois E."/>
            <person name="Grewal S."/>
            <person name="Gyaltsen K."/>
            <person name="Hafez N."/>
            <person name="Hagos B."/>
            <person name="Hall J."/>
            <person name="Henson C."/>
            <person name="Hollinger A."/>
            <person name="Honan T."/>
            <person name="Huard M.D."/>
            <person name="Hughes L."/>
            <person name="Hurhula B."/>
            <person name="Husby M.E."/>
            <person name="Kamat A."/>
            <person name="Kanga B."/>
            <person name="Kashin S."/>
            <person name="Khazanovich D."/>
            <person name="Kisner P."/>
            <person name="Lance K."/>
            <person name="Lara M."/>
            <person name="Lee W."/>
            <person name="Lennon N."/>
            <person name="Letendre F."/>
            <person name="LeVine R."/>
            <person name="Lipovsky A."/>
            <person name="Liu X."/>
            <person name="Liu J."/>
            <person name="Liu S."/>
            <person name="Lokyitsang T."/>
            <person name="Lokyitsang Y."/>
            <person name="Lubonja R."/>
            <person name="Lui A."/>
            <person name="MacDonald P."/>
            <person name="Magnisalis V."/>
            <person name="Maru K."/>
            <person name="Matthews C."/>
            <person name="McCusker W."/>
            <person name="McDonough S."/>
            <person name="Mehta T."/>
            <person name="Meldrim J."/>
            <person name="Meneus L."/>
            <person name="Mihai O."/>
            <person name="Mihalev A."/>
            <person name="Mihova T."/>
            <person name="Mittelman R."/>
            <person name="Mlenga V."/>
            <person name="Montmayeur A."/>
            <person name="Mulrain L."/>
            <person name="Navidi A."/>
            <person name="Naylor J."/>
            <person name="Negash T."/>
            <person name="Nguyen T."/>
            <person name="Nguyen N."/>
            <person name="Nicol R."/>
            <person name="Norbu C."/>
            <person name="Norbu N."/>
            <person name="Novod N."/>
            <person name="O'Neill B."/>
            <person name="Osman S."/>
            <person name="Markiewicz E."/>
            <person name="Oyono O.L."/>
            <person name="Patti C."/>
            <person name="Phunkhang P."/>
            <person name="Pierre F."/>
            <person name="Priest M."/>
            <person name="Raghuraman S."/>
            <person name="Rege F."/>
            <person name="Reyes R."/>
            <person name="Rise C."/>
            <person name="Rogov P."/>
            <person name="Ross K."/>
            <person name="Ryan E."/>
            <person name="Settipalli S."/>
            <person name="Shea T."/>
            <person name="Sherpa N."/>
            <person name="Shi L."/>
            <person name="Shih D."/>
            <person name="Sparrow T."/>
            <person name="Spaulding J."/>
            <person name="Stalker J."/>
            <person name="Stange-Thomann N."/>
            <person name="Stavropoulos S."/>
            <person name="Stone C."/>
            <person name="Strader C."/>
            <person name="Tesfaye S."/>
            <person name="Thomson T."/>
            <person name="Thoulutsang Y."/>
            <person name="Thoulutsang D."/>
            <person name="Topham K."/>
            <person name="Topping I."/>
            <person name="Tsamla T."/>
            <person name="Vassiliev H."/>
            <person name="Vo A."/>
            <person name="Wangchuk T."/>
            <person name="Wangdi T."/>
            <person name="Weiand M."/>
            <person name="Wilkinson J."/>
            <person name="Wilson A."/>
            <person name="Yadav S."/>
            <person name="Young G."/>
            <person name="Yu Q."/>
            <person name="Zembek L."/>
            <person name="Zhong D."/>
            <person name="Zimmer A."/>
            <person name="Zwirko Z."/>
            <person name="Jaffe D.B."/>
            <person name="Alvarez P."/>
            <person name="Brockman W."/>
            <person name="Butler J."/>
            <person name="Chin C."/>
            <person name="Gnerre S."/>
            <person name="Grabherr M."/>
            <person name="Kleber M."/>
            <person name="Mauceli E."/>
            <person name="MacCallum I."/>
        </authorList>
    </citation>
    <scope>NUCLEOTIDE SEQUENCE [LARGE SCALE GENOMIC DNA]</scope>
    <source>
        <strain evidence="3">Tucson 15287-2541.00</strain>
    </source>
</reference>
<feature type="compositionally biased region" description="Low complexity" evidence="1">
    <location>
        <begin position="148"/>
        <end position="158"/>
    </location>
</feature>
<evidence type="ECO:0000313" key="2">
    <source>
        <dbReference type="EMBL" id="EDW03530.1"/>
    </source>
</evidence>